<evidence type="ECO:0000256" key="3">
    <source>
        <dbReference type="ARBA" id="ARBA00022692"/>
    </source>
</evidence>
<comment type="subcellular location">
    <subcellularLocation>
        <location evidence="1">Membrane</location>
        <topology evidence="1">Multi-pass membrane protein</topology>
    </subcellularLocation>
</comment>
<feature type="transmembrane region" description="Helical" evidence="6">
    <location>
        <begin position="12"/>
        <end position="29"/>
    </location>
</feature>
<organism evidence="7 8">
    <name type="scientific">Eikenella longinqua</name>
    <dbReference type="NCBI Taxonomy" id="1795827"/>
    <lineage>
        <taxon>Bacteria</taxon>
        <taxon>Pseudomonadati</taxon>
        <taxon>Pseudomonadota</taxon>
        <taxon>Betaproteobacteria</taxon>
        <taxon>Neisseriales</taxon>
        <taxon>Neisseriaceae</taxon>
        <taxon>Eikenella</taxon>
    </lineage>
</organism>
<sequence>MLPAKPDHPAHRTASYILMAAALLLILHYRFLPLLLSVILTYVFISQTNGLILWIRRRLLPHNTFLHRSLNVRNINLVSATLTIGLVLLAIFLMALGVYRLLHGGHISVMLGKLAAILADTKNSSDLPPAILNMLPENLAEIKAAAAELITEYGATLTRISRNSFTSFVYVIIGVIIGALLSFHRLNLRRQRRQMPAFKAELVRRVVNFQHSFERVFIAQVKISLIDTAVTAAYLYLILPLFGVALPFRLTVLVIAFVVGLIPVAGNLISNTVIIILSLGVSLYVAVASLVFLVVVHKLEYFLNAKIIGSQIESSAWELLLVMVVFERIFGIGGIIIAPVYYAYLKNELKQRGLI</sequence>
<comment type="similarity">
    <text evidence="2">Belongs to the autoinducer-2 exporter (AI-2E) (TC 2.A.86) family.</text>
</comment>
<evidence type="ECO:0000256" key="6">
    <source>
        <dbReference type="SAM" id="Phobius"/>
    </source>
</evidence>
<dbReference type="RefSeq" id="WP_067594457.1">
    <property type="nucleotide sequence ID" value="NZ_LXSL01000030.1"/>
</dbReference>
<feature type="transmembrane region" description="Helical" evidence="6">
    <location>
        <begin position="75"/>
        <end position="102"/>
    </location>
</feature>
<accession>A0A1A9RTZ8</accession>
<evidence type="ECO:0000256" key="4">
    <source>
        <dbReference type="ARBA" id="ARBA00022989"/>
    </source>
</evidence>
<feature type="transmembrane region" description="Helical" evidence="6">
    <location>
        <begin position="316"/>
        <end position="344"/>
    </location>
</feature>
<feature type="transmembrane region" description="Helical" evidence="6">
    <location>
        <begin position="273"/>
        <end position="296"/>
    </location>
</feature>
<feature type="transmembrane region" description="Helical" evidence="6">
    <location>
        <begin position="248"/>
        <end position="266"/>
    </location>
</feature>
<gene>
    <name evidence="7" type="ORF">A7P95_09390</name>
</gene>
<feature type="transmembrane region" description="Helical" evidence="6">
    <location>
        <begin position="35"/>
        <end position="55"/>
    </location>
</feature>
<keyword evidence="4 6" id="KW-1133">Transmembrane helix</keyword>
<name>A0A1A9RTZ8_9NEIS</name>
<proteinExistence type="inferred from homology"/>
<dbReference type="Pfam" id="PF01594">
    <property type="entry name" value="AI-2E_transport"/>
    <property type="match status" value="1"/>
</dbReference>
<dbReference type="Proteomes" id="UP000077885">
    <property type="component" value="Unassembled WGS sequence"/>
</dbReference>
<feature type="transmembrane region" description="Helical" evidence="6">
    <location>
        <begin position="167"/>
        <end position="186"/>
    </location>
</feature>
<evidence type="ECO:0000313" key="8">
    <source>
        <dbReference type="Proteomes" id="UP000077885"/>
    </source>
</evidence>
<keyword evidence="8" id="KW-1185">Reference proteome</keyword>
<dbReference type="GO" id="GO:0016020">
    <property type="term" value="C:membrane"/>
    <property type="evidence" value="ECO:0007669"/>
    <property type="project" value="UniProtKB-SubCell"/>
</dbReference>
<reference evidence="8" key="1">
    <citation type="submission" date="2016-05" db="EMBL/GenBank/DDBJ databases">
        <title>Draft genome of Corynebacterium afermentans subsp. afermentans LCDC 88199T.</title>
        <authorList>
            <person name="Bernier A.-M."/>
            <person name="Bernard K."/>
        </authorList>
    </citation>
    <scope>NUCLEOTIDE SEQUENCE [LARGE SCALE GENOMIC DNA]</scope>
    <source>
        <strain evidence="8">NML02-A-017</strain>
    </source>
</reference>
<dbReference type="InterPro" id="IPR002549">
    <property type="entry name" value="AI-2E-like"/>
</dbReference>
<evidence type="ECO:0000256" key="5">
    <source>
        <dbReference type="ARBA" id="ARBA00023136"/>
    </source>
</evidence>
<evidence type="ECO:0000256" key="2">
    <source>
        <dbReference type="ARBA" id="ARBA00009773"/>
    </source>
</evidence>
<dbReference type="EMBL" id="LXSL01000030">
    <property type="protein sequence ID" value="OAM26386.1"/>
    <property type="molecule type" value="Genomic_DNA"/>
</dbReference>
<evidence type="ECO:0000313" key="7">
    <source>
        <dbReference type="EMBL" id="OAM26386.1"/>
    </source>
</evidence>
<feature type="transmembrane region" description="Helical" evidence="6">
    <location>
        <begin position="223"/>
        <end position="242"/>
    </location>
</feature>
<protein>
    <recommendedName>
        <fullName evidence="9">AI-2E family transporter</fullName>
    </recommendedName>
</protein>
<evidence type="ECO:0008006" key="9">
    <source>
        <dbReference type="Google" id="ProtNLM"/>
    </source>
</evidence>
<comment type="caution">
    <text evidence="7">The sequence shown here is derived from an EMBL/GenBank/DDBJ whole genome shotgun (WGS) entry which is preliminary data.</text>
</comment>
<dbReference type="STRING" id="1795827.A7P95_09390"/>
<keyword evidence="5 6" id="KW-0472">Membrane</keyword>
<dbReference type="AlphaFoldDB" id="A0A1A9RTZ8"/>
<keyword evidence="3 6" id="KW-0812">Transmembrane</keyword>
<evidence type="ECO:0000256" key="1">
    <source>
        <dbReference type="ARBA" id="ARBA00004141"/>
    </source>
</evidence>